<gene>
    <name evidence="1" type="ORF">AAF712_014334</name>
</gene>
<dbReference type="Proteomes" id="UP001437256">
    <property type="component" value="Unassembled WGS sequence"/>
</dbReference>
<reference evidence="1 2" key="1">
    <citation type="submission" date="2024-05" db="EMBL/GenBank/DDBJ databases">
        <title>A draft genome resource for the thread blight pathogen Marasmius tenuissimus strain MS-2.</title>
        <authorList>
            <person name="Yulfo-Soto G.E."/>
            <person name="Baruah I.K."/>
            <person name="Amoako-Attah I."/>
            <person name="Bukari Y."/>
            <person name="Meinhardt L.W."/>
            <person name="Bailey B.A."/>
            <person name="Cohen S.P."/>
        </authorList>
    </citation>
    <scope>NUCLEOTIDE SEQUENCE [LARGE SCALE GENOMIC DNA]</scope>
    <source>
        <strain evidence="1 2">MS-2</strain>
    </source>
</reference>
<name>A0ABR2ZDI3_9AGAR</name>
<sequence length="968" mass="110802">MFNRSRSSRISGGTFSVVHGTQHINYYTQSPRDRRRFRPGEEWKEEIYSEYERTPRGHIKLIETFSDTQVDSFDETVSEVYKNDRIVTLRARRVVHLASIINGAQESQPSLTIKYTGRDAKKLFKADILNFSQIKLTITNPNISCLWFRFDTDDDRGISRHEAWMSQAAYVFNVLGVPREEWEGYTLGDTIMDLYLFSHRGNTQVPLDAQLKPPCYLFVLPPPRLPDTTPDVASWLQAPAESLYYWSLDPNGDSVMPETQRVVLGLPLYYQIVNSLELAQWKAEVYDLVRQWQEAKGFDPATTDLARSMGYPIAEILPQNDDRFESKVEVDEDANTEPPGWEPMQVDECPKFEAMPDSQYPIMQSERLGRSISMDVEMEDCRGTFSVVYGSQHNYYTQSPPEQRRFCPGEEWKEEIYSEYERTIRGNIKLIETISETPEDPYDQSISRAYRNDSTVTTVKARRTMYLASIVNGTQESQPSLSIKYTGQDAKKLFKADILRFSQIKDPIFPQLRSFNDSDIPMVVFHDALIPAMQVIEHAQSSPEAKCFIQTQAQRVISNLVLSTESDFSFSRPFAAWNHSKYLWIRPETGDICLGPAGPPLPHPFPPFHGKYFGPYTKPLPPNAYNNRTFFDYVLENSTSEHVLQVLAGQATGPLLHPHELVYYPHIDHIRSAVQIHQQPLARFPATPWDFDFCWYCYPESPPDAIMEDGRFRFTITNPRILSLSFWFHTEHDRGKSRHEAWLSQAVYIFNVLGIPREKWEGYTLLMDASISLSLIADINGTDAQLEPPCYLFILPPPQLPDTAPDVAFWSKAPAGSLYYWSLDPNGDSVIPRAQCIALGLPLFYQTVGPLAPARWKAEVYDLVSQWQEAKGFDPATTAFARSMGYPIVEIFPQDEDRFVESHVEGHEDSKNELSGWEPMQVDECSNFEAMPNSQDLPIIQPGCFEGSASMDVEMEDCIDRMSRMTIG</sequence>
<dbReference type="EMBL" id="JBBXMP010000260">
    <property type="protein sequence ID" value="KAL0058966.1"/>
    <property type="molecule type" value="Genomic_DNA"/>
</dbReference>
<evidence type="ECO:0000313" key="1">
    <source>
        <dbReference type="EMBL" id="KAL0058966.1"/>
    </source>
</evidence>
<comment type="caution">
    <text evidence="1">The sequence shown here is derived from an EMBL/GenBank/DDBJ whole genome shotgun (WGS) entry which is preliminary data.</text>
</comment>
<evidence type="ECO:0000313" key="2">
    <source>
        <dbReference type="Proteomes" id="UP001437256"/>
    </source>
</evidence>
<accession>A0ABR2ZDI3</accession>
<protein>
    <submittedName>
        <fullName evidence="1">Uncharacterized protein</fullName>
    </submittedName>
</protein>
<proteinExistence type="predicted"/>
<keyword evidence="2" id="KW-1185">Reference proteome</keyword>
<organism evidence="1 2">
    <name type="scientific">Marasmius tenuissimus</name>
    <dbReference type="NCBI Taxonomy" id="585030"/>
    <lineage>
        <taxon>Eukaryota</taxon>
        <taxon>Fungi</taxon>
        <taxon>Dikarya</taxon>
        <taxon>Basidiomycota</taxon>
        <taxon>Agaricomycotina</taxon>
        <taxon>Agaricomycetes</taxon>
        <taxon>Agaricomycetidae</taxon>
        <taxon>Agaricales</taxon>
        <taxon>Marasmiineae</taxon>
        <taxon>Marasmiaceae</taxon>
        <taxon>Marasmius</taxon>
    </lineage>
</organism>